<dbReference type="PROSITE" id="PS50157">
    <property type="entry name" value="ZINC_FINGER_C2H2_2"/>
    <property type="match status" value="6"/>
</dbReference>
<dbReference type="InterPro" id="IPR036236">
    <property type="entry name" value="Znf_C2H2_sf"/>
</dbReference>
<feature type="binding site" evidence="11">
    <location>
        <position position="15"/>
    </location>
    <ligand>
        <name>Zn(2+)</name>
        <dbReference type="ChEBI" id="CHEBI:29105"/>
    </ligand>
</feature>
<feature type="domain" description="C2H2-type" evidence="13">
    <location>
        <begin position="478"/>
        <end position="503"/>
    </location>
</feature>
<dbReference type="SUPFAM" id="SSF57667">
    <property type="entry name" value="beta-beta-alpha zinc fingers"/>
    <property type="match status" value="3"/>
</dbReference>
<feature type="binding site" evidence="11">
    <location>
        <position position="60"/>
    </location>
    <ligand>
        <name>Zn(2+)</name>
        <dbReference type="ChEBI" id="CHEBI:29105"/>
    </ligand>
</feature>
<evidence type="ECO:0008006" key="17">
    <source>
        <dbReference type="Google" id="ProtNLM"/>
    </source>
</evidence>
<feature type="compositionally biased region" description="Acidic residues" evidence="12">
    <location>
        <begin position="96"/>
        <end position="122"/>
    </location>
</feature>
<keyword evidence="7" id="KW-0238">DNA-binding</keyword>
<feature type="region of interest" description="Disordered" evidence="12">
    <location>
        <begin position="94"/>
        <end position="187"/>
    </location>
</feature>
<sequence length="503" mass="56134">MSSVHAKIENICRLCLSGDDTLESIFGDSGSDALQTIIYDCTSIRILPKLGLPSAICGECKSKVENFHQFRERCLHNDEYLRTTLLLVAAAHTQPDEADEDTYGEENDNDDDDEQEEEEEEDVSIKLEPEVLLDEQSDIDPKEADEKGDEGDERMLVDRNDNKIERFAPNEPEGPDEWDEAGSNDLDSVGNSSLESFHFPYLSPDPAVYGSLLKCEYCSLEFSVLEQLKRHITSHKEERIFQCHYCPKTFHFAKNLNMHVEYIHSKAKYTPTQVAKMIARQQILVHSSSSNNSSVSHSTTGGLSPLSSPLLDTSDCLNNNTIVPPPGSDGGGGCGLSLNINLNGNTPPSGTNGAEQSSVLGRNLKPIRLPSSAEGRRGSSVASADRQQQQQLQHECHVCRKAYGESAALRQHMLTHTGEKPYKCDICSKSFYNASTLKTHQRIHSDQNPYRCGTCTKMFDNARSLELHHRTHTGEKPYACDVCLKKFSCSSNLKRHRKLHDRD</sequence>
<evidence type="ECO:0000256" key="1">
    <source>
        <dbReference type="ARBA" id="ARBA00004123"/>
    </source>
</evidence>
<keyword evidence="2 11" id="KW-0479">Metal-binding</keyword>
<dbReference type="Proteomes" id="UP000076407">
    <property type="component" value="Unassembled WGS sequence"/>
</dbReference>
<keyword evidence="16" id="KW-1185">Reference proteome</keyword>
<dbReference type="AlphaFoldDB" id="A0A182X2W9"/>
<dbReference type="STRING" id="34691.A0A182X2W9"/>
<evidence type="ECO:0000256" key="5">
    <source>
        <dbReference type="ARBA" id="ARBA00022833"/>
    </source>
</evidence>
<dbReference type="GO" id="GO:0000785">
    <property type="term" value="C:chromatin"/>
    <property type="evidence" value="ECO:0007669"/>
    <property type="project" value="UniProtKB-ARBA"/>
</dbReference>
<dbReference type="Pfam" id="PF00096">
    <property type="entry name" value="zf-C2H2"/>
    <property type="match status" value="5"/>
</dbReference>
<proteinExistence type="predicted"/>
<reference evidence="15" key="1">
    <citation type="submission" date="2020-05" db="UniProtKB">
        <authorList>
            <consortium name="EnsemblMetazoa"/>
        </authorList>
    </citation>
    <scope>IDENTIFICATION</scope>
    <source>
        <strain evidence="15">SANGQUA</strain>
    </source>
</reference>
<dbReference type="SMART" id="SM00868">
    <property type="entry name" value="zf-AD"/>
    <property type="match status" value="1"/>
</dbReference>
<dbReference type="InterPro" id="IPR050331">
    <property type="entry name" value="Zinc_finger"/>
</dbReference>
<evidence type="ECO:0000259" key="14">
    <source>
        <dbReference type="PROSITE" id="PS51915"/>
    </source>
</evidence>
<dbReference type="EnsemblMetazoa" id="AQUA004142-RA">
    <property type="protein sequence ID" value="AQUA004142-PA"/>
    <property type="gene ID" value="AQUA004142"/>
</dbReference>
<feature type="compositionally biased region" description="Basic and acidic residues" evidence="12">
    <location>
        <begin position="153"/>
        <end position="168"/>
    </location>
</feature>
<dbReference type="InterPro" id="IPR013087">
    <property type="entry name" value="Znf_C2H2_type"/>
</dbReference>
<keyword evidence="5 11" id="KW-0862">Zinc</keyword>
<dbReference type="Gene3D" id="3.30.160.60">
    <property type="entry name" value="Classic Zinc Finger"/>
    <property type="match status" value="5"/>
</dbReference>
<dbReference type="SUPFAM" id="SSF57716">
    <property type="entry name" value="Glucocorticoid receptor-like (DNA-binding domain)"/>
    <property type="match status" value="1"/>
</dbReference>
<comment type="subcellular location">
    <subcellularLocation>
        <location evidence="1">Nucleus</location>
    </subcellularLocation>
</comment>
<evidence type="ECO:0000256" key="12">
    <source>
        <dbReference type="SAM" id="MobiDB-lite"/>
    </source>
</evidence>
<feature type="binding site" evidence="11">
    <location>
        <position position="57"/>
    </location>
    <ligand>
        <name>Zn(2+)</name>
        <dbReference type="ChEBI" id="CHEBI:29105"/>
    </ligand>
</feature>
<dbReference type="FunFam" id="3.30.160.60:FF:000557">
    <property type="entry name" value="zinc finger and SCAN domain-containing protein 29"/>
    <property type="match status" value="1"/>
</dbReference>
<feature type="domain" description="ZAD" evidence="14">
    <location>
        <begin position="10"/>
        <end position="84"/>
    </location>
</feature>
<evidence type="ECO:0000256" key="2">
    <source>
        <dbReference type="ARBA" id="ARBA00022723"/>
    </source>
</evidence>
<feature type="domain" description="C2H2-type" evidence="13">
    <location>
        <begin position="394"/>
        <end position="421"/>
    </location>
</feature>
<keyword evidence="9" id="KW-0539">Nucleus</keyword>
<dbReference type="GO" id="GO:0003682">
    <property type="term" value="F:chromatin binding"/>
    <property type="evidence" value="ECO:0007669"/>
    <property type="project" value="UniProtKB-ARBA"/>
</dbReference>
<dbReference type="VEuPathDB" id="VectorBase:AQUA004142"/>
<keyword evidence="8" id="KW-0804">Transcription</keyword>
<dbReference type="PANTHER" id="PTHR16515">
    <property type="entry name" value="PR DOMAIN ZINC FINGER PROTEIN"/>
    <property type="match status" value="1"/>
</dbReference>
<dbReference type="GO" id="GO:0043565">
    <property type="term" value="F:sequence-specific DNA binding"/>
    <property type="evidence" value="ECO:0007669"/>
    <property type="project" value="UniProtKB-ARBA"/>
</dbReference>
<dbReference type="PANTHER" id="PTHR16515:SF49">
    <property type="entry name" value="GASTRULA ZINC FINGER PROTEIN XLCGF49.1-LIKE-RELATED"/>
    <property type="match status" value="1"/>
</dbReference>
<dbReference type="FunFam" id="3.30.160.60:FF:000744">
    <property type="entry name" value="zinc finger E-box-binding homeobox 1"/>
    <property type="match status" value="1"/>
</dbReference>
<protein>
    <recommendedName>
        <fullName evidence="17">Protein krueppel</fullName>
    </recommendedName>
</protein>
<dbReference type="PROSITE" id="PS51915">
    <property type="entry name" value="ZAD"/>
    <property type="match status" value="1"/>
</dbReference>
<feature type="domain" description="C2H2-type" evidence="13">
    <location>
        <begin position="422"/>
        <end position="449"/>
    </location>
</feature>
<feature type="domain" description="C2H2-type" evidence="13">
    <location>
        <begin position="241"/>
        <end position="269"/>
    </location>
</feature>
<dbReference type="GO" id="GO:0040029">
    <property type="term" value="P:epigenetic regulation of gene expression"/>
    <property type="evidence" value="ECO:0007669"/>
    <property type="project" value="UniProtKB-ARBA"/>
</dbReference>
<evidence type="ECO:0000256" key="9">
    <source>
        <dbReference type="ARBA" id="ARBA00023242"/>
    </source>
</evidence>
<evidence type="ECO:0000313" key="15">
    <source>
        <dbReference type="EnsemblMetazoa" id="AQUA004142-PA"/>
    </source>
</evidence>
<feature type="compositionally biased region" description="Acidic residues" evidence="12">
    <location>
        <begin position="173"/>
        <end position="182"/>
    </location>
</feature>
<feature type="binding site" evidence="11">
    <location>
        <position position="12"/>
    </location>
    <ligand>
        <name>Zn(2+)</name>
        <dbReference type="ChEBI" id="CHEBI:29105"/>
    </ligand>
</feature>
<keyword evidence="3" id="KW-0677">Repeat</keyword>
<evidence type="ECO:0000259" key="13">
    <source>
        <dbReference type="PROSITE" id="PS50157"/>
    </source>
</evidence>
<dbReference type="SMART" id="SM00355">
    <property type="entry name" value="ZnF_C2H2"/>
    <property type="match status" value="6"/>
</dbReference>
<dbReference type="FunFam" id="3.30.160.60:FF:000690">
    <property type="entry name" value="Zinc finger protein 354C"/>
    <property type="match status" value="1"/>
</dbReference>
<dbReference type="GO" id="GO:0008270">
    <property type="term" value="F:zinc ion binding"/>
    <property type="evidence" value="ECO:0007669"/>
    <property type="project" value="UniProtKB-UniRule"/>
</dbReference>
<evidence type="ECO:0000256" key="4">
    <source>
        <dbReference type="ARBA" id="ARBA00022771"/>
    </source>
</evidence>
<evidence type="ECO:0000256" key="8">
    <source>
        <dbReference type="ARBA" id="ARBA00023163"/>
    </source>
</evidence>
<dbReference type="PROSITE" id="PS00028">
    <property type="entry name" value="ZINC_FINGER_C2H2_1"/>
    <property type="match status" value="6"/>
</dbReference>
<dbReference type="Gene3D" id="3.40.1800.20">
    <property type="match status" value="1"/>
</dbReference>
<keyword evidence="6" id="KW-0805">Transcription regulation</keyword>
<name>A0A182X2W9_ANOQN</name>
<dbReference type="Pfam" id="PF07776">
    <property type="entry name" value="zf-AD"/>
    <property type="match status" value="1"/>
</dbReference>
<evidence type="ECO:0000256" key="3">
    <source>
        <dbReference type="ARBA" id="ARBA00022737"/>
    </source>
</evidence>
<evidence type="ECO:0000256" key="10">
    <source>
        <dbReference type="PROSITE-ProRule" id="PRU00042"/>
    </source>
</evidence>
<feature type="domain" description="C2H2-type" evidence="13">
    <location>
        <begin position="450"/>
        <end position="477"/>
    </location>
</feature>
<dbReference type="InterPro" id="IPR012934">
    <property type="entry name" value="Znf_AD"/>
</dbReference>
<accession>A0A182X2W9</accession>
<keyword evidence="4 10" id="KW-0863">Zinc-finger</keyword>
<dbReference type="GO" id="GO:0005634">
    <property type="term" value="C:nucleus"/>
    <property type="evidence" value="ECO:0007669"/>
    <property type="project" value="UniProtKB-SubCell"/>
</dbReference>
<evidence type="ECO:0000256" key="6">
    <source>
        <dbReference type="ARBA" id="ARBA00023015"/>
    </source>
</evidence>
<feature type="domain" description="C2H2-type" evidence="13">
    <location>
        <begin position="213"/>
        <end position="240"/>
    </location>
</feature>
<evidence type="ECO:0000256" key="7">
    <source>
        <dbReference type="ARBA" id="ARBA00023125"/>
    </source>
</evidence>
<evidence type="ECO:0000256" key="11">
    <source>
        <dbReference type="PROSITE-ProRule" id="PRU01263"/>
    </source>
</evidence>
<evidence type="ECO:0000313" key="16">
    <source>
        <dbReference type="Proteomes" id="UP000076407"/>
    </source>
</evidence>
<organism evidence="15 16">
    <name type="scientific">Anopheles quadriannulatus</name>
    <name type="common">Mosquito</name>
    <dbReference type="NCBI Taxonomy" id="34691"/>
    <lineage>
        <taxon>Eukaryota</taxon>
        <taxon>Metazoa</taxon>
        <taxon>Ecdysozoa</taxon>
        <taxon>Arthropoda</taxon>
        <taxon>Hexapoda</taxon>
        <taxon>Insecta</taxon>
        <taxon>Pterygota</taxon>
        <taxon>Neoptera</taxon>
        <taxon>Endopterygota</taxon>
        <taxon>Diptera</taxon>
        <taxon>Nematocera</taxon>
        <taxon>Culicoidea</taxon>
        <taxon>Culicidae</taxon>
        <taxon>Anophelinae</taxon>
        <taxon>Anopheles</taxon>
    </lineage>
</organism>